<feature type="transmembrane region" description="Helical" evidence="2">
    <location>
        <begin position="42"/>
        <end position="62"/>
    </location>
</feature>
<feature type="transmembrane region" description="Helical" evidence="2">
    <location>
        <begin position="74"/>
        <end position="101"/>
    </location>
</feature>
<reference evidence="3 4" key="1">
    <citation type="submission" date="2019-08" db="EMBL/GenBank/DDBJ databases">
        <title>Actinomadura sp. nov. CYP1-5 isolated from mountain soil.</title>
        <authorList>
            <person name="Songsumanus A."/>
            <person name="Kuncharoen N."/>
            <person name="Kudo T."/>
            <person name="Yuki M."/>
            <person name="Igarashi Y."/>
            <person name="Tanasupawat S."/>
        </authorList>
    </citation>
    <scope>NUCLEOTIDE SEQUENCE [LARGE SCALE GENOMIC DNA]</scope>
    <source>
        <strain evidence="3 4">JCM 14158</strain>
    </source>
</reference>
<feature type="transmembrane region" description="Helical" evidence="2">
    <location>
        <begin position="292"/>
        <end position="313"/>
    </location>
</feature>
<proteinExistence type="predicted"/>
<feature type="transmembrane region" description="Helical" evidence="2">
    <location>
        <begin position="162"/>
        <end position="182"/>
    </location>
</feature>
<evidence type="ECO:0000256" key="1">
    <source>
        <dbReference type="SAM" id="MobiDB-lite"/>
    </source>
</evidence>
<evidence type="ECO:0000313" key="3">
    <source>
        <dbReference type="EMBL" id="TYB45520.1"/>
    </source>
</evidence>
<feature type="region of interest" description="Disordered" evidence="1">
    <location>
        <begin position="603"/>
        <end position="630"/>
    </location>
</feature>
<feature type="transmembrane region" description="Helical" evidence="2">
    <location>
        <begin position="113"/>
        <end position="131"/>
    </location>
</feature>
<comment type="caution">
    <text evidence="3">The sequence shown here is derived from an EMBL/GenBank/DDBJ whole genome shotgun (WGS) entry which is preliminary data.</text>
</comment>
<dbReference type="EMBL" id="VSFG01000003">
    <property type="protein sequence ID" value="TYB45520.1"/>
    <property type="molecule type" value="Genomic_DNA"/>
</dbReference>
<dbReference type="AlphaFoldDB" id="A0A5D0NLX9"/>
<evidence type="ECO:0000313" key="4">
    <source>
        <dbReference type="Proteomes" id="UP000323380"/>
    </source>
</evidence>
<dbReference type="Proteomes" id="UP000323380">
    <property type="component" value="Unassembled WGS sequence"/>
</dbReference>
<dbReference type="RefSeq" id="WP_148344395.1">
    <property type="nucleotide sequence ID" value="NZ_VSFG01000003.1"/>
</dbReference>
<gene>
    <name evidence="3" type="ORF">FXF69_19000</name>
</gene>
<keyword evidence="2" id="KW-1133">Transmembrane helix</keyword>
<sequence>MAPVLATAAAIPATVVNVQEFKRRIWNSAYFGVELTSPRWRTLNLSAVLVLGALATGLALVLDPPITRLVGDGTAGRVLAAAIGLCLGLSGLGFVGLGAAVHTLFWSPGPEFSLFWTAPIVGGVAVRFVHVDEFHRHSAWRFALDLTRRGTVIAGPTRADPFWRVAGLLAGTAPLVGLLVVSPPDTAPDRYACYGGAALVILHSAWADRRSREIPHRWHRLPRVASGAAARVLVTVAAAGPAGALCADLWARAPVLTGLGGGLIVAAVVTALWAVPVALARRDRRLPGRVNLAASLVRLPFTGGLLPLTVAIFHPRAGLPVAALVIVAAETASLLAGRDRSVIDALTAAGGLLFIDVSVNRNGRLAGRWLQDAVVSRPARPEYALIRALNARAARAARGVTGGDRARPPRTGPAAACWNDLAGRLLDLVDEEVVPRHPAKHRARLSAAQDVARADTAWSRAVAATHVRAWADAERHWRDAAARHMVLGHPNHELFARVMVVLLLALHLDRPAETERQAARLARSTAGPPVLRSCVALARAAAASARGDTRAAAATLDGLSPVTPRAFRAAWADDPHPDRLERWSPDECARVIAACEAQLRASIAEKGAPEEARDRQDQRDRKASARGAEA</sequence>
<feature type="transmembrane region" description="Helical" evidence="2">
    <location>
        <begin position="256"/>
        <end position="280"/>
    </location>
</feature>
<feature type="compositionally biased region" description="Basic and acidic residues" evidence="1">
    <location>
        <begin position="607"/>
        <end position="630"/>
    </location>
</feature>
<name>A0A5D0NLX9_9ACTN</name>
<evidence type="ECO:0000256" key="2">
    <source>
        <dbReference type="SAM" id="Phobius"/>
    </source>
</evidence>
<feature type="transmembrane region" description="Helical" evidence="2">
    <location>
        <begin position="228"/>
        <end position="250"/>
    </location>
</feature>
<feature type="transmembrane region" description="Helical" evidence="2">
    <location>
        <begin position="188"/>
        <end position="207"/>
    </location>
</feature>
<dbReference type="STRING" id="1220554.GCA_001552135_04609"/>
<accession>A0A5D0NLX9</accession>
<protein>
    <submittedName>
        <fullName evidence="3">Uncharacterized protein</fullName>
    </submittedName>
</protein>
<organism evidence="3 4">
    <name type="scientific">Actinomadura chibensis</name>
    <dbReference type="NCBI Taxonomy" id="392828"/>
    <lineage>
        <taxon>Bacteria</taxon>
        <taxon>Bacillati</taxon>
        <taxon>Actinomycetota</taxon>
        <taxon>Actinomycetes</taxon>
        <taxon>Streptosporangiales</taxon>
        <taxon>Thermomonosporaceae</taxon>
        <taxon>Actinomadura</taxon>
    </lineage>
</organism>
<keyword evidence="4" id="KW-1185">Reference proteome</keyword>
<keyword evidence="2" id="KW-0812">Transmembrane</keyword>
<keyword evidence="2" id="KW-0472">Membrane</keyword>